<keyword evidence="1" id="KW-0472">Membrane</keyword>
<feature type="transmembrane region" description="Helical" evidence="1">
    <location>
        <begin position="43"/>
        <end position="70"/>
    </location>
</feature>
<name>A0A517R2Q4_9PLAN</name>
<accession>A0A517R2Q4</accession>
<evidence type="ECO:0000256" key="1">
    <source>
        <dbReference type="SAM" id="Phobius"/>
    </source>
</evidence>
<protein>
    <submittedName>
        <fullName evidence="2">Uncharacterized protein</fullName>
    </submittedName>
</protein>
<organism evidence="2 3">
    <name type="scientific">Stratiformator vulcanicus</name>
    <dbReference type="NCBI Taxonomy" id="2527980"/>
    <lineage>
        <taxon>Bacteria</taxon>
        <taxon>Pseudomonadati</taxon>
        <taxon>Planctomycetota</taxon>
        <taxon>Planctomycetia</taxon>
        <taxon>Planctomycetales</taxon>
        <taxon>Planctomycetaceae</taxon>
        <taxon>Stratiformator</taxon>
    </lineage>
</organism>
<dbReference type="EMBL" id="CP036268">
    <property type="protein sequence ID" value="QDT38148.1"/>
    <property type="molecule type" value="Genomic_DNA"/>
</dbReference>
<evidence type="ECO:0000313" key="3">
    <source>
        <dbReference type="Proteomes" id="UP000317318"/>
    </source>
</evidence>
<keyword evidence="1" id="KW-0812">Transmembrane</keyword>
<dbReference type="Proteomes" id="UP000317318">
    <property type="component" value="Chromosome"/>
</dbReference>
<keyword evidence="1" id="KW-1133">Transmembrane helix</keyword>
<sequence length="96" mass="9786">MRYLDTIRFTLCGAAILLAVTIVAAIVWAILSRVGDPAGTGGALAVTATAGVLLGIDLLVLLAATALAVLQMLSGPDTVRVAKRPEDSAADSDPRK</sequence>
<feature type="transmembrane region" description="Helical" evidence="1">
    <location>
        <begin position="7"/>
        <end position="31"/>
    </location>
</feature>
<keyword evidence="3" id="KW-1185">Reference proteome</keyword>
<reference evidence="2 3" key="1">
    <citation type="submission" date="2019-02" db="EMBL/GenBank/DDBJ databases">
        <title>Deep-cultivation of Planctomycetes and their phenomic and genomic characterization uncovers novel biology.</title>
        <authorList>
            <person name="Wiegand S."/>
            <person name="Jogler M."/>
            <person name="Boedeker C."/>
            <person name="Pinto D."/>
            <person name="Vollmers J."/>
            <person name="Rivas-Marin E."/>
            <person name="Kohn T."/>
            <person name="Peeters S.H."/>
            <person name="Heuer A."/>
            <person name="Rast P."/>
            <person name="Oberbeckmann S."/>
            <person name="Bunk B."/>
            <person name="Jeske O."/>
            <person name="Meyerdierks A."/>
            <person name="Storesund J.E."/>
            <person name="Kallscheuer N."/>
            <person name="Luecker S."/>
            <person name="Lage O.M."/>
            <person name="Pohl T."/>
            <person name="Merkel B.J."/>
            <person name="Hornburger P."/>
            <person name="Mueller R.-W."/>
            <person name="Bruemmer F."/>
            <person name="Labrenz M."/>
            <person name="Spormann A.M."/>
            <person name="Op den Camp H."/>
            <person name="Overmann J."/>
            <person name="Amann R."/>
            <person name="Jetten M.S.M."/>
            <person name="Mascher T."/>
            <person name="Medema M.H."/>
            <person name="Devos D.P."/>
            <person name="Kaster A.-K."/>
            <person name="Ovreas L."/>
            <person name="Rohde M."/>
            <person name="Galperin M.Y."/>
            <person name="Jogler C."/>
        </authorList>
    </citation>
    <scope>NUCLEOTIDE SEQUENCE [LARGE SCALE GENOMIC DNA]</scope>
    <source>
        <strain evidence="2 3">Pan189</strain>
    </source>
</reference>
<gene>
    <name evidence="2" type="ORF">Pan189_25380</name>
</gene>
<evidence type="ECO:0000313" key="2">
    <source>
        <dbReference type="EMBL" id="QDT38148.1"/>
    </source>
</evidence>
<dbReference type="AlphaFoldDB" id="A0A517R2Q4"/>
<proteinExistence type="predicted"/>
<dbReference type="KEGG" id="svp:Pan189_25380"/>